<keyword evidence="5 7" id="KW-0326">Glycosidase</keyword>
<dbReference type="InterPro" id="IPR032312">
    <property type="entry name" value="LacZ_4"/>
</dbReference>
<dbReference type="PANTHER" id="PTHR46323">
    <property type="entry name" value="BETA-GALACTOSIDASE"/>
    <property type="match status" value="1"/>
</dbReference>
<dbReference type="EC" id="3.2.1.23" evidence="3 7"/>
<dbReference type="SMART" id="SM01038">
    <property type="entry name" value="Bgal_small_N"/>
    <property type="match status" value="1"/>
</dbReference>
<organism evidence="9 10">
    <name type="scientific">Merdimmobilis hominis</name>
    <dbReference type="NCBI Taxonomy" id="2897707"/>
    <lineage>
        <taxon>Bacteria</taxon>
        <taxon>Bacillati</taxon>
        <taxon>Bacillota</taxon>
        <taxon>Clostridia</taxon>
        <taxon>Eubacteriales</taxon>
        <taxon>Oscillospiraceae</taxon>
        <taxon>Merdimmobilis</taxon>
    </lineage>
</organism>
<dbReference type="InterPro" id="IPR050347">
    <property type="entry name" value="Bact_Beta-galactosidase"/>
</dbReference>
<dbReference type="InterPro" id="IPR008979">
    <property type="entry name" value="Galactose-bd-like_sf"/>
</dbReference>
<dbReference type="GO" id="GO:0004565">
    <property type="term" value="F:beta-galactosidase activity"/>
    <property type="evidence" value="ECO:0007669"/>
    <property type="project" value="UniProtKB-EC"/>
</dbReference>
<dbReference type="PRINTS" id="PR00132">
    <property type="entry name" value="GLHYDRLASE2"/>
</dbReference>
<feature type="domain" description="Beta galactosidase small chain/" evidence="8">
    <location>
        <begin position="713"/>
        <end position="981"/>
    </location>
</feature>
<dbReference type="Pfam" id="PF02836">
    <property type="entry name" value="Glyco_hydro_2_C"/>
    <property type="match status" value="1"/>
</dbReference>
<evidence type="ECO:0000256" key="3">
    <source>
        <dbReference type="ARBA" id="ARBA00012756"/>
    </source>
</evidence>
<dbReference type="InterPro" id="IPR023230">
    <property type="entry name" value="Glyco_hydro_2_CS"/>
</dbReference>
<dbReference type="InterPro" id="IPR006102">
    <property type="entry name" value="Ig-like_GH2"/>
</dbReference>
<evidence type="ECO:0000256" key="1">
    <source>
        <dbReference type="ARBA" id="ARBA00001412"/>
    </source>
</evidence>
<protein>
    <recommendedName>
        <fullName evidence="3 7">Beta-galactosidase</fullName>
        <ecNumber evidence="3 7">3.2.1.23</ecNumber>
    </recommendedName>
    <alternativeName>
        <fullName evidence="6 7">Lactase</fullName>
    </alternativeName>
</protein>
<dbReference type="InterPro" id="IPR036156">
    <property type="entry name" value="Beta-gal/glucu_dom_sf"/>
</dbReference>
<dbReference type="GO" id="GO:0030246">
    <property type="term" value="F:carbohydrate binding"/>
    <property type="evidence" value="ECO:0007669"/>
    <property type="project" value="InterPro"/>
</dbReference>
<evidence type="ECO:0000313" key="9">
    <source>
        <dbReference type="EMBL" id="MBM6919788.1"/>
    </source>
</evidence>
<sequence>MLFPFYEDLSTVRVNTMPNRAYYIPCSPNASTDQKTDNPRVLMLNGTWNFRFFESVSQFTFSPDCFDKLPVPSNWQMHGYDNHQYTNVLYPIPFNPPYVPKKNPCALYERTFSIKKDADFSYFVNFEGVDSCHYLYINDQFVGYSQVSHSTAEYDVSAFLKDGENKISVVVLKWCDGTYVEDQDKLRMSGIFRDVYLLSRPSRHIQNYRVKTSITGETANVLVITEDTCSDLLKTITLKDQAGNVLHQVTTTGTSVSFELEAPHLWTAETPYLYTLELTAENERIIDRVGVREICVKDKVVYVNGKKVKFKGVNRHDSYTDTGYVASMEQIRHDLTMMKQHNINAIRTSHYPNRPEFYKLCDQYGFYIIDECDIEAHGQVNTTAEYDSDGYAQISDNPDWELTIVDRLERLVSRDMNRPCVVIWSLGNESGFGYCFKQGIKRIRQMDNSRLIHYESTIVTREKEKDETYEGIDFESVMYPSFEWIDSFFARENETRPLILCEFAHAMGNGPGSLEDYYDIIYAHDDFCGAFVWEWCDHTVLMGEKNGKKMYGYGGDFGEFPHDGNFCMDGLVYPDRTPHTGLLELKNAARPAHITYRDGALIVKNKLDFQNLNDVLYLHWTLEQNGEEIASGTIESVDVLPGETTSIPVSLPETHGARVYLTVSQRAKASTALVSSGHEFGFDQINLSTCDAPVSVKTEGAPLTVEDDDAFITIKNDSFCYRFSKEAGTFCHMEVGGTVLLDRPMEYDLYRAPTDNDRNIKLRWKEEGFDRVIPYTYPITTETGDHCVKICCPMSLCVISRANLAELNTVWTVYESGAVHISAQTKVRDTVSWLPRFGLRMFVNNAFDRCRYFAHGPQESYVDKHIGSRKGVYENRVADLHEDYIFPQENGSHYDAEFVSLTNGAQTLTAQSCRPFSFNASPYTREVLESCMHNYEITESGYTVLTLDYAMSGVGSNSCGPELPERYRLSEKEFTLDFTLTIE</sequence>
<evidence type="ECO:0000313" key="10">
    <source>
        <dbReference type="Proteomes" id="UP000774750"/>
    </source>
</evidence>
<gene>
    <name evidence="9" type="ORF">H6A12_01225</name>
</gene>
<dbReference type="InterPro" id="IPR017853">
    <property type="entry name" value="GH"/>
</dbReference>
<name>A0A938X4S9_9FIRM</name>
<dbReference type="AlphaFoldDB" id="A0A938X4S9"/>
<dbReference type="GO" id="GO:0009341">
    <property type="term" value="C:beta-galactosidase complex"/>
    <property type="evidence" value="ECO:0007669"/>
    <property type="project" value="InterPro"/>
</dbReference>
<dbReference type="Proteomes" id="UP000774750">
    <property type="component" value="Unassembled WGS sequence"/>
</dbReference>
<dbReference type="EMBL" id="JACJKY010000001">
    <property type="protein sequence ID" value="MBM6919788.1"/>
    <property type="molecule type" value="Genomic_DNA"/>
</dbReference>
<evidence type="ECO:0000256" key="7">
    <source>
        <dbReference type="RuleBase" id="RU361154"/>
    </source>
</evidence>
<dbReference type="Pfam" id="PF02929">
    <property type="entry name" value="Bgal_small_N"/>
    <property type="match status" value="1"/>
</dbReference>
<dbReference type="Pfam" id="PF02837">
    <property type="entry name" value="Glyco_hydro_2_N"/>
    <property type="match status" value="1"/>
</dbReference>
<dbReference type="Gene3D" id="3.20.20.80">
    <property type="entry name" value="Glycosidases"/>
    <property type="match status" value="1"/>
</dbReference>
<dbReference type="SUPFAM" id="SSF51445">
    <property type="entry name" value="(Trans)glycosidases"/>
    <property type="match status" value="1"/>
</dbReference>
<dbReference type="PANTHER" id="PTHR46323:SF2">
    <property type="entry name" value="BETA-GALACTOSIDASE"/>
    <property type="match status" value="1"/>
</dbReference>
<evidence type="ECO:0000256" key="4">
    <source>
        <dbReference type="ARBA" id="ARBA00022801"/>
    </source>
</evidence>
<dbReference type="PROSITE" id="PS00719">
    <property type="entry name" value="GLYCOSYL_HYDROL_F2_1"/>
    <property type="match status" value="1"/>
</dbReference>
<comment type="caution">
    <text evidence="9">The sequence shown here is derived from an EMBL/GenBank/DDBJ whole genome shotgun (WGS) entry which is preliminary data.</text>
</comment>
<evidence type="ECO:0000256" key="6">
    <source>
        <dbReference type="ARBA" id="ARBA00032230"/>
    </source>
</evidence>
<dbReference type="SUPFAM" id="SSF74650">
    <property type="entry name" value="Galactose mutarotase-like"/>
    <property type="match status" value="1"/>
</dbReference>
<dbReference type="RefSeq" id="WP_204443945.1">
    <property type="nucleotide sequence ID" value="NZ_JACJKY010000001.1"/>
</dbReference>
<dbReference type="InterPro" id="IPR006104">
    <property type="entry name" value="Glyco_hydro_2_N"/>
</dbReference>
<dbReference type="InterPro" id="IPR014718">
    <property type="entry name" value="GH-type_carb-bd"/>
</dbReference>
<comment type="similarity">
    <text evidence="2 7">Belongs to the glycosyl hydrolase 2 family.</text>
</comment>
<accession>A0A938X4S9</accession>
<dbReference type="InterPro" id="IPR004199">
    <property type="entry name" value="B-gal_small/dom_5"/>
</dbReference>
<dbReference type="Gene3D" id="2.70.98.10">
    <property type="match status" value="1"/>
</dbReference>
<comment type="catalytic activity">
    <reaction evidence="1 7">
        <text>Hydrolysis of terminal non-reducing beta-D-galactose residues in beta-D-galactosides.</text>
        <dbReference type="EC" id="3.2.1.23"/>
    </reaction>
</comment>
<dbReference type="Pfam" id="PF00703">
    <property type="entry name" value="Glyco_hydro_2"/>
    <property type="match status" value="1"/>
</dbReference>
<evidence type="ECO:0000256" key="2">
    <source>
        <dbReference type="ARBA" id="ARBA00007401"/>
    </source>
</evidence>
<reference evidence="9" key="1">
    <citation type="submission" date="2020-08" db="EMBL/GenBank/DDBJ databases">
        <authorList>
            <person name="Cejkova D."/>
            <person name="Kubasova T."/>
            <person name="Jahodarova E."/>
            <person name="Rychlik I."/>
        </authorList>
    </citation>
    <scope>NUCLEOTIDE SEQUENCE</scope>
    <source>
        <strain evidence="9">An559</strain>
    </source>
</reference>
<dbReference type="Pfam" id="PF16353">
    <property type="entry name" value="LacZ_4"/>
    <property type="match status" value="1"/>
</dbReference>
<dbReference type="InterPro" id="IPR006103">
    <property type="entry name" value="Glyco_hydro_2_cat"/>
</dbReference>
<dbReference type="InterPro" id="IPR006101">
    <property type="entry name" value="Glyco_hydro_2"/>
</dbReference>
<reference evidence="9" key="2">
    <citation type="journal article" date="2021" name="Sci. Rep.">
        <title>The distribution of antibiotic resistance genes in chicken gut microbiota commensals.</title>
        <authorList>
            <person name="Juricova H."/>
            <person name="Matiasovicova J."/>
            <person name="Kubasova T."/>
            <person name="Cejkova D."/>
            <person name="Rychlik I."/>
        </authorList>
    </citation>
    <scope>NUCLEOTIDE SEQUENCE</scope>
    <source>
        <strain evidence="9">An559</strain>
    </source>
</reference>
<evidence type="ECO:0000256" key="5">
    <source>
        <dbReference type="ARBA" id="ARBA00023295"/>
    </source>
</evidence>
<dbReference type="SUPFAM" id="SSF49785">
    <property type="entry name" value="Galactose-binding domain-like"/>
    <property type="match status" value="1"/>
</dbReference>
<dbReference type="GO" id="GO:0005990">
    <property type="term" value="P:lactose catabolic process"/>
    <property type="evidence" value="ECO:0007669"/>
    <property type="project" value="TreeGrafter"/>
</dbReference>
<proteinExistence type="inferred from homology"/>
<keyword evidence="4 7" id="KW-0378">Hydrolase</keyword>
<dbReference type="InterPro" id="IPR011013">
    <property type="entry name" value="Gal_mutarotase_sf_dom"/>
</dbReference>
<dbReference type="Gene3D" id="2.60.40.10">
    <property type="entry name" value="Immunoglobulins"/>
    <property type="match status" value="2"/>
</dbReference>
<dbReference type="InterPro" id="IPR013783">
    <property type="entry name" value="Ig-like_fold"/>
</dbReference>
<dbReference type="SUPFAM" id="SSF49303">
    <property type="entry name" value="beta-Galactosidase/glucuronidase domain"/>
    <property type="match status" value="2"/>
</dbReference>
<evidence type="ECO:0000259" key="8">
    <source>
        <dbReference type="SMART" id="SM01038"/>
    </source>
</evidence>
<dbReference type="Gene3D" id="2.60.120.260">
    <property type="entry name" value="Galactose-binding domain-like"/>
    <property type="match status" value="1"/>
</dbReference>
<keyword evidence="10" id="KW-1185">Reference proteome</keyword>